<proteinExistence type="inferred from homology"/>
<dbReference type="InterPro" id="IPR030457">
    <property type="entry name" value="ELO_CS"/>
</dbReference>
<feature type="transmembrane region" description="Helical" evidence="10">
    <location>
        <begin position="69"/>
        <end position="88"/>
    </location>
</feature>
<evidence type="ECO:0000256" key="9">
    <source>
        <dbReference type="ARBA" id="ARBA00023160"/>
    </source>
</evidence>
<dbReference type="EnsemblMetazoa" id="XM_038197047.1">
    <property type="protein sequence ID" value="XP_038052975.1"/>
    <property type="gene ID" value="LOC119725583"/>
</dbReference>
<protein>
    <recommendedName>
        <fullName evidence="10">Elongation of very long chain fatty acids protein</fullName>
        <ecNumber evidence="10">2.3.1.199</ecNumber>
    </recommendedName>
    <alternativeName>
        <fullName evidence="10">Very-long-chain 3-oxoacyl-CoA synthase</fullName>
    </alternativeName>
</protein>
<evidence type="ECO:0000256" key="10">
    <source>
        <dbReference type="RuleBase" id="RU361115"/>
    </source>
</evidence>
<evidence type="ECO:0000256" key="11">
    <source>
        <dbReference type="SAM" id="MobiDB-lite"/>
    </source>
</evidence>
<name>A0A913ZPC4_PATMI</name>
<dbReference type="RefSeq" id="XP_038052975.1">
    <property type="nucleotide sequence ID" value="XM_038197047.1"/>
</dbReference>
<dbReference type="OMA" id="WIYICYL"/>
<keyword evidence="2 10" id="KW-0444">Lipid biosynthesis</keyword>
<dbReference type="GO" id="GO:0030148">
    <property type="term" value="P:sphingolipid biosynthetic process"/>
    <property type="evidence" value="ECO:0007669"/>
    <property type="project" value="TreeGrafter"/>
</dbReference>
<comment type="catalytic activity">
    <reaction evidence="10">
        <text>a very-long-chain acyl-CoA + malonyl-CoA + H(+) = a very-long-chain 3-oxoacyl-CoA + CO2 + CoA</text>
        <dbReference type="Rhea" id="RHEA:32727"/>
        <dbReference type="ChEBI" id="CHEBI:15378"/>
        <dbReference type="ChEBI" id="CHEBI:16526"/>
        <dbReference type="ChEBI" id="CHEBI:57287"/>
        <dbReference type="ChEBI" id="CHEBI:57384"/>
        <dbReference type="ChEBI" id="CHEBI:90725"/>
        <dbReference type="ChEBI" id="CHEBI:90736"/>
        <dbReference type="EC" id="2.3.1.199"/>
    </reaction>
</comment>
<accession>A0A913ZPC4</accession>
<evidence type="ECO:0000256" key="2">
    <source>
        <dbReference type="ARBA" id="ARBA00022516"/>
    </source>
</evidence>
<dbReference type="GeneID" id="119725583"/>
<evidence type="ECO:0000313" key="12">
    <source>
        <dbReference type="EnsemblMetazoa" id="XP_038052975.1"/>
    </source>
</evidence>
<dbReference type="GO" id="GO:0034625">
    <property type="term" value="P:fatty acid elongation, monounsaturated fatty acid"/>
    <property type="evidence" value="ECO:0007669"/>
    <property type="project" value="TreeGrafter"/>
</dbReference>
<evidence type="ECO:0000256" key="8">
    <source>
        <dbReference type="ARBA" id="ARBA00023136"/>
    </source>
</evidence>
<dbReference type="GO" id="GO:0005789">
    <property type="term" value="C:endoplasmic reticulum membrane"/>
    <property type="evidence" value="ECO:0007669"/>
    <property type="project" value="TreeGrafter"/>
</dbReference>
<organism evidence="12 13">
    <name type="scientific">Patiria miniata</name>
    <name type="common">Bat star</name>
    <name type="synonym">Asterina miniata</name>
    <dbReference type="NCBI Taxonomy" id="46514"/>
    <lineage>
        <taxon>Eukaryota</taxon>
        <taxon>Metazoa</taxon>
        <taxon>Echinodermata</taxon>
        <taxon>Eleutherozoa</taxon>
        <taxon>Asterozoa</taxon>
        <taxon>Asteroidea</taxon>
        <taxon>Valvatacea</taxon>
        <taxon>Valvatida</taxon>
        <taxon>Asterinidae</taxon>
        <taxon>Patiria</taxon>
    </lineage>
</organism>
<comment type="similarity">
    <text evidence="10">Belongs to the ELO family.</text>
</comment>
<evidence type="ECO:0000256" key="1">
    <source>
        <dbReference type="ARBA" id="ARBA00004141"/>
    </source>
</evidence>
<evidence type="ECO:0000313" key="13">
    <source>
        <dbReference type="Proteomes" id="UP000887568"/>
    </source>
</evidence>
<feature type="transmembrane region" description="Helical" evidence="10">
    <location>
        <begin position="169"/>
        <end position="187"/>
    </location>
</feature>
<keyword evidence="5 10" id="KW-0276">Fatty acid metabolism</keyword>
<evidence type="ECO:0000256" key="3">
    <source>
        <dbReference type="ARBA" id="ARBA00022679"/>
    </source>
</evidence>
<feature type="transmembrane region" description="Helical" evidence="10">
    <location>
        <begin position="199"/>
        <end position="223"/>
    </location>
</feature>
<keyword evidence="3 10" id="KW-0808">Transferase</keyword>
<reference evidence="12" key="1">
    <citation type="submission" date="2022-11" db="UniProtKB">
        <authorList>
            <consortium name="EnsemblMetazoa"/>
        </authorList>
    </citation>
    <scope>IDENTIFICATION</scope>
</reference>
<dbReference type="InterPro" id="IPR002076">
    <property type="entry name" value="ELO_fam"/>
</dbReference>
<evidence type="ECO:0000256" key="5">
    <source>
        <dbReference type="ARBA" id="ARBA00022832"/>
    </source>
</evidence>
<feature type="compositionally biased region" description="Polar residues" evidence="11">
    <location>
        <begin position="279"/>
        <end position="298"/>
    </location>
</feature>
<dbReference type="EC" id="2.3.1.199" evidence="10"/>
<evidence type="ECO:0000256" key="6">
    <source>
        <dbReference type="ARBA" id="ARBA00022989"/>
    </source>
</evidence>
<evidence type="ECO:0000256" key="7">
    <source>
        <dbReference type="ARBA" id="ARBA00023098"/>
    </source>
</evidence>
<feature type="transmembrane region" description="Helical" evidence="10">
    <location>
        <begin position="37"/>
        <end position="57"/>
    </location>
</feature>
<dbReference type="Proteomes" id="UP000887568">
    <property type="component" value="Unplaced"/>
</dbReference>
<dbReference type="PANTHER" id="PTHR11157:SF17">
    <property type="entry name" value="ELONGATION OF VERY LONG CHAIN FATTY ACIDS PROTEIN 6"/>
    <property type="match status" value="1"/>
</dbReference>
<dbReference type="AlphaFoldDB" id="A0A913ZPC4"/>
<evidence type="ECO:0000256" key="4">
    <source>
        <dbReference type="ARBA" id="ARBA00022692"/>
    </source>
</evidence>
<dbReference type="Pfam" id="PF01151">
    <property type="entry name" value="ELO"/>
    <property type="match status" value="1"/>
</dbReference>
<dbReference type="OrthoDB" id="10259681at2759"/>
<keyword evidence="4 10" id="KW-0812">Transmembrane</keyword>
<comment type="subcellular location">
    <subcellularLocation>
        <location evidence="1">Membrane</location>
        <topology evidence="1">Multi-pass membrane protein</topology>
    </subcellularLocation>
</comment>
<keyword evidence="7 10" id="KW-0443">Lipid metabolism</keyword>
<keyword evidence="13" id="KW-1185">Reference proteome</keyword>
<keyword evidence="9 10" id="KW-0275">Fatty acid biosynthesis</keyword>
<feature type="transmembrane region" description="Helical" evidence="10">
    <location>
        <begin position="145"/>
        <end position="163"/>
    </location>
</feature>
<dbReference type="PANTHER" id="PTHR11157">
    <property type="entry name" value="FATTY ACID ACYL TRANSFERASE-RELATED"/>
    <property type="match status" value="1"/>
</dbReference>
<sequence>MDTGHLVYSGIGPAERFSFEEDFDAVSCTDVLKEYRVWIIPISIVYVLLVFAGRRWMQDRPAYRLKGPLILWNILLGGFSLIGAWRIVPVFSKALFYNGWHSTVCDNVYYHKDFLGIWGLLFTLSKIPELGDTLFIVLRKQKLIFLHWYHHATVPLFVFAVYSELGAPGVWFTAMNYFVHGLMYPYYGIRAVGFRLPKVVAMAITSLQIFQMIMGNILVGYAAVMRLSGVTCQIDQRQLTLAVILYFSYLLLFGNFFYTSYFGSKRAAPKPVKADSKPDNQANGFSNHVTNGHVTNVDNDQDIRQRDLTRFSSPR</sequence>
<keyword evidence="6 10" id="KW-1133">Transmembrane helix</keyword>
<feature type="region of interest" description="Disordered" evidence="11">
    <location>
        <begin position="271"/>
        <end position="315"/>
    </location>
</feature>
<dbReference type="GO" id="GO:0019367">
    <property type="term" value="P:fatty acid elongation, saturated fatty acid"/>
    <property type="evidence" value="ECO:0007669"/>
    <property type="project" value="TreeGrafter"/>
</dbReference>
<feature type="transmembrane region" description="Helical" evidence="10">
    <location>
        <begin position="243"/>
        <end position="263"/>
    </location>
</feature>
<keyword evidence="8 10" id="KW-0472">Membrane</keyword>
<dbReference type="GO" id="GO:0009922">
    <property type="term" value="F:fatty acid elongase activity"/>
    <property type="evidence" value="ECO:0007669"/>
    <property type="project" value="UniProtKB-EC"/>
</dbReference>
<dbReference type="GO" id="GO:0042761">
    <property type="term" value="P:very long-chain fatty acid biosynthetic process"/>
    <property type="evidence" value="ECO:0007669"/>
    <property type="project" value="TreeGrafter"/>
</dbReference>
<dbReference type="PROSITE" id="PS01188">
    <property type="entry name" value="ELO"/>
    <property type="match status" value="1"/>
</dbReference>
<dbReference type="GO" id="GO:0034626">
    <property type="term" value="P:fatty acid elongation, polyunsaturated fatty acid"/>
    <property type="evidence" value="ECO:0007669"/>
    <property type="project" value="TreeGrafter"/>
</dbReference>